<dbReference type="FunCoup" id="A0A5F9CI61">
    <property type="interactions" value="21"/>
</dbReference>
<keyword evidence="8 10" id="KW-1133">Transmembrane helix</keyword>
<keyword evidence="9 10" id="KW-0472">Membrane</keyword>
<feature type="transmembrane region" description="Helical" evidence="10">
    <location>
        <begin position="127"/>
        <end position="152"/>
    </location>
</feature>
<dbReference type="GO" id="GO:0005886">
    <property type="term" value="C:plasma membrane"/>
    <property type="evidence" value="ECO:0007669"/>
    <property type="project" value="UniProtKB-SubCell"/>
</dbReference>
<dbReference type="GO" id="GO:0005198">
    <property type="term" value="F:structural molecule activity"/>
    <property type="evidence" value="ECO:0007669"/>
    <property type="project" value="InterPro"/>
</dbReference>
<evidence type="ECO:0000256" key="7">
    <source>
        <dbReference type="ARBA" id="ARBA00022949"/>
    </source>
</evidence>
<dbReference type="RefSeq" id="XP_051690751.1">
    <property type="nucleotide sequence ID" value="XM_051834791.2"/>
</dbReference>
<keyword evidence="7" id="KW-0965">Cell junction</keyword>
<evidence type="ECO:0000256" key="1">
    <source>
        <dbReference type="ARBA" id="ARBA00004435"/>
    </source>
</evidence>
<keyword evidence="5" id="KW-1003">Cell membrane</keyword>
<dbReference type="InterPro" id="IPR006187">
    <property type="entry name" value="Claudin"/>
</dbReference>
<dbReference type="InterPro" id="IPR004031">
    <property type="entry name" value="PMP22/EMP/MP20/Claudin"/>
</dbReference>
<dbReference type="Ensembl" id="ENSOCUT00000044483.1">
    <property type="protein sequence ID" value="ENSOCUP00000033297.1"/>
    <property type="gene ID" value="ENSOCUG00000037225.1"/>
</dbReference>
<protein>
    <recommendedName>
        <fullName evidence="13">Claudin 34</fullName>
    </recommendedName>
</protein>
<organism evidence="11 12">
    <name type="scientific">Oryctolagus cuniculus</name>
    <name type="common">Rabbit</name>
    <dbReference type="NCBI Taxonomy" id="9986"/>
    <lineage>
        <taxon>Eukaryota</taxon>
        <taxon>Metazoa</taxon>
        <taxon>Chordata</taxon>
        <taxon>Craniata</taxon>
        <taxon>Vertebrata</taxon>
        <taxon>Euteleostomi</taxon>
        <taxon>Mammalia</taxon>
        <taxon>Eutheria</taxon>
        <taxon>Euarchontoglires</taxon>
        <taxon>Glires</taxon>
        <taxon>Lagomorpha</taxon>
        <taxon>Leporidae</taxon>
        <taxon>Oryctolagus</taxon>
    </lineage>
</organism>
<keyword evidence="6 10" id="KW-0812">Transmembrane</keyword>
<accession>A0A5F9CI61</accession>
<dbReference type="AlphaFoldDB" id="A0A5F9CI61"/>
<comment type="similarity">
    <text evidence="3">Belongs to the claudin family.</text>
</comment>
<gene>
    <name evidence="11" type="primary">LOC108175450</name>
</gene>
<dbReference type="OrthoDB" id="9895009at2759"/>
<dbReference type="GeneTree" id="ENSGT00390000005717"/>
<evidence type="ECO:0000313" key="12">
    <source>
        <dbReference type="Proteomes" id="UP000001811"/>
    </source>
</evidence>
<evidence type="ECO:0000256" key="10">
    <source>
        <dbReference type="SAM" id="Phobius"/>
    </source>
</evidence>
<feature type="transmembrane region" description="Helical" evidence="10">
    <location>
        <begin position="12"/>
        <end position="32"/>
    </location>
</feature>
<evidence type="ECO:0000256" key="2">
    <source>
        <dbReference type="ARBA" id="ARBA00004651"/>
    </source>
</evidence>
<dbReference type="STRING" id="9986.ENSOCUP00000033297"/>
<dbReference type="Bgee" id="ENSOCUG00000037225">
    <property type="expression patterns" value="Expressed in testis"/>
</dbReference>
<dbReference type="Proteomes" id="UP000001811">
    <property type="component" value="Unplaced"/>
</dbReference>
<evidence type="ECO:0008006" key="13">
    <source>
        <dbReference type="Google" id="ProtNLM"/>
    </source>
</evidence>
<evidence type="ECO:0000313" key="11">
    <source>
        <dbReference type="Ensembl" id="ENSOCUP00000033297.1"/>
    </source>
</evidence>
<evidence type="ECO:0000256" key="4">
    <source>
        <dbReference type="ARBA" id="ARBA00022427"/>
    </source>
</evidence>
<dbReference type="PRINTS" id="PR01077">
    <property type="entry name" value="CLAUDIN"/>
</dbReference>
<dbReference type="GO" id="GO:0005923">
    <property type="term" value="C:bicellular tight junction"/>
    <property type="evidence" value="ECO:0007669"/>
    <property type="project" value="UniProtKB-SubCell"/>
</dbReference>
<reference evidence="11" key="3">
    <citation type="submission" date="2025-09" db="UniProtKB">
        <authorList>
            <consortium name="Ensembl"/>
        </authorList>
    </citation>
    <scope>IDENTIFICATION</scope>
    <source>
        <strain evidence="11">Thorbecke</strain>
    </source>
</reference>
<keyword evidence="4" id="KW-0796">Tight junction</keyword>
<dbReference type="Pfam" id="PF00822">
    <property type="entry name" value="PMP22_Claudin"/>
    <property type="match status" value="1"/>
</dbReference>
<proteinExistence type="inferred from homology"/>
<feature type="transmembrane region" description="Helical" evidence="10">
    <location>
        <begin position="180"/>
        <end position="204"/>
    </location>
</feature>
<reference evidence="11" key="2">
    <citation type="submission" date="2025-08" db="UniProtKB">
        <authorList>
            <consortium name="Ensembl"/>
        </authorList>
    </citation>
    <scope>IDENTIFICATION</scope>
    <source>
        <strain evidence="11">Thorbecke</strain>
    </source>
</reference>
<comment type="subcellular location">
    <subcellularLocation>
        <location evidence="1">Cell junction</location>
        <location evidence="1">Tight junction</location>
    </subcellularLocation>
    <subcellularLocation>
        <location evidence="2">Cell membrane</location>
        <topology evidence="2">Multi-pass membrane protein</topology>
    </subcellularLocation>
</comment>
<dbReference type="PANTHER" id="PTHR12002">
    <property type="entry name" value="CLAUDIN"/>
    <property type="match status" value="1"/>
</dbReference>
<dbReference type="KEGG" id="ocu:108175450"/>
<name>A0A5F9CI61_RABIT</name>
<dbReference type="Gene3D" id="1.20.140.150">
    <property type="match status" value="1"/>
</dbReference>
<keyword evidence="12" id="KW-1185">Reference proteome</keyword>
<evidence type="ECO:0000256" key="6">
    <source>
        <dbReference type="ARBA" id="ARBA00022692"/>
    </source>
</evidence>
<reference evidence="11 12" key="1">
    <citation type="journal article" date="2011" name="Nature">
        <title>A high-resolution map of human evolutionary constraint using 29 mammals.</title>
        <authorList>
            <person name="Lindblad-Toh K."/>
            <person name="Garber M."/>
            <person name="Zuk O."/>
            <person name="Lin M.F."/>
            <person name="Parker B.J."/>
            <person name="Washietl S."/>
            <person name="Kheradpour P."/>
            <person name="Ernst J."/>
            <person name="Jordan G."/>
            <person name="Mauceli E."/>
            <person name="Ward L.D."/>
            <person name="Lowe C.B."/>
            <person name="Holloway A.K."/>
            <person name="Clamp M."/>
            <person name="Gnerre S."/>
            <person name="Alfoldi J."/>
            <person name="Beal K."/>
            <person name="Chang J."/>
            <person name="Clawson H."/>
            <person name="Cuff J."/>
            <person name="Di Palma F."/>
            <person name="Fitzgerald S."/>
            <person name="Flicek P."/>
            <person name="Guttman M."/>
            <person name="Hubisz M.J."/>
            <person name="Jaffe D.B."/>
            <person name="Jungreis I."/>
            <person name="Kent W.J."/>
            <person name="Kostka D."/>
            <person name="Lara M."/>
            <person name="Martins A.L."/>
            <person name="Massingham T."/>
            <person name="Moltke I."/>
            <person name="Raney B.J."/>
            <person name="Rasmussen M.D."/>
            <person name="Robinson J."/>
            <person name="Stark A."/>
            <person name="Vilella A.J."/>
            <person name="Wen J."/>
            <person name="Xie X."/>
            <person name="Zody M.C."/>
            <person name="Baldwin J."/>
            <person name="Bloom T."/>
            <person name="Chin C.W."/>
            <person name="Heiman D."/>
            <person name="Nicol R."/>
            <person name="Nusbaum C."/>
            <person name="Young S."/>
            <person name="Wilkinson J."/>
            <person name="Worley K.C."/>
            <person name="Kovar C.L."/>
            <person name="Muzny D.M."/>
            <person name="Gibbs R.A."/>
            <person name="Cree A."/>
            <person name="Dihn H.H."/>
            <person name="Fowler G."/>
            <person name="Jhangiani S."/>
            <person name="Joshi V."/>
            <person name="Lee S."/>
            <person name="Lewis L.R."/>
            <person name="Nazareth L.V."/>
            <person name="Okwuonu G."/>
            <person name="Santibanez J."/>
            <person name="Warren W.C."/>
            <person name="Mardis E.R."/>
            <person name="Weinstock G.M."/>
            <person name="Wilson R.K."/>
            <person name="Delehaunty K."/>
            <person name="Dooling D."/>
            <person name="Fronik C."/>
            <person name="Fulton L."/>
            <person name="Fulton B."/>
            <person name="Graves T."/>
            <person name="Minx P."/>
            <person name="Sodergren E."/>
            <person name="Birney E."/>
            <person name="Margulies E.H."/>
            <person name="Herrero J."/>
            <person name="Green E.D."/>
            <person name="Haussler D."/>
            <person name="Siepel A."/>
            <person name="Goldman N."/>
            <person name="Pollard K.S."/>
            <person name="Pedersen J.S."/>
            <person name="Lander E.S."/>
            <person name="Kellis M."/>
        </authorList>
    </citation>
    <scope>NUCLEOTIDE SEQUENCE [LARGE SCALE GENOMIC DNA]</scope>
    <source>
        <strain evidence="12">Thorbecke</strain>
    </source>
</reference>
<feature type="transmembrane region" description="Helical" evidence="10">
    <location>
        <begin position="96"/>
        <end position="115"/>
    </location>
</feature>
<evidence type="ECO:0000256" key="5">
    <source>
        <dbReference type="ARBA" id="ARBA00022475"/>
    </source>
</evidence>
<sequence>MTLLVNSANRQVAGFAISTIGWILFTTSMGLAEWRLWYMDDPLLSPKGFASVGIWRTCVYHHHRDSNQSHGHTKFCHRHTYNDTFLPLSIRVSQHLLLAANLLGLLGKAFIIFALRNVYMGIGGTNTLFNPFVASGVLYIITSVCVLTTAFWNYYSIVNVQGIAFPSSFHLPFKPDTQEAGSAILVAALSALLMFLSGLVFCLYKFPPDRNVYPEVSKTRIFW</sequence>
<dbReference type="InParanoid" id="A0A5F9CI61"/>
<dbReference type="RefSeq" id="XP_002721723.1">
    <property type="nucleotide sequence ID" value="XM_002721677.4"/>
</dbReference>
<dbReference type="GeneID" id="108175450"/>
<evidence type="ECO:0000256" key="8">
    <source>
        <dbReference type="ARBA" id="ARBA00022989"/>
    </source>
</evidence>
<evidence type="ECO:0000256" key="9">
    <source>
        <dbReference type="ARBA" id="ARBA00023136"/>
    </source>
</evidence>
<evidence type="ECO:0000256" key="3">
    <source>
        <dbReference type="ARBA" id="ARBA00008295"/>
    </source>
</evidence>